<name>L5LUC8_MYODS</name>
<dbReference type="AlphaFoldDB" id="L5LUC8"/>
<evidence type="ECO:0000259" key="8">
    <source>
        <dbReference type="Pfam" id="PF16165"/>
    </source>
</evidence>
<protein>
    <submittedName>
        <fullName evidence="9">Fer-1-like protein 4</fullName>
    </submittedName>
</protein>
<sequence>MVRGARGPELCSVRLARDGAGPRCNLLAGLVACGEAQEPEDEELEQREAQAGRKRRRRRKGWPEDLEFADQGGNVYILRGKVEAEFELLMVEEVEKWPMGIGRKEPEPLEKPNRPKTSFNWFVNPLKTFVFFIWRWYWRILVLLVLLALIIIFLLLVFYSMPGQISQVIFQPLHRSPGPN</sequence>
<dbReference type="PANTHER" id="PTHR12546:SF36">
    <property type="entry name" value="FER-1-LIKE PROTEIN 4"/>
    <property type="match status" value="1"/>
</dbReference>
<evidence type="ECO:0000256" key="2">
    <source>
        <dbReference type="ARBA" id="ARBA00022692"/>
    </source>
</evidence>
<evidence type="ECO:0000313" key="10">
    <source>
        <dbReference type="Proteomes" id="UP000010556"/>
    </source>
</evidence>
<gene>
    <name evidence="9" type="ORF">MDA_GLEAN10022744</name>
</gene>
<dbReference type="GO" id="GO:0007009">
    <property type="term" value="P:plasma membrane organization"/>
    <property type="evidence" value="ECO:0007669"/>
    <property type="project" value="TreeGrafter"/>
</dbReference>
<dbReference type="GO" id="GO:0016020">
    <property type="term" value="C:membrane"/>
    <property type="evidence" value="ECO:0007669"/>
    <property type="project" value="UniProtKB-SubCell"/>
</dbReference>
<dbReference type="InterPro" id="IPR037721">
    <property type="entry name" value="Ferlin"/>
</dbReference>
<evidence type="ECO:0000256" key="5">
    <source>
        <dbReference type="ARBA" id="ARBA00023136"/>
    </source>
</evidence>
<dbReference type="OrthoDB" id="270970at2759"/>
<feature type="region of interest" description="Disordered" evidence="6">
    <location>
        <begin position="36"/>
        <end position="56"/>
    </location>
</feature>
<proteinExistence type="predicted"/>
<comment type="subcellular location">
    <subcellularLocation>
        <location evidence="1">Membrane</location>
    </subcellularLocation>
</comment>
<dbReference type="InterPro" id="IPR032362">
    <property type="entry name" value="Ferlin_C"/>
</dbReference>
<evidence type="ECO:0000256" key="3">
    <source>
        <dbReference type="ARBA" id="ARBA00022737"/>
    </source>
</evidence>
<keyword evidence="5 7" id="KW-0472">Membrane</keyword>
<evidence type="ECO:0000256" key="1">
    <source>
        <dbReference type="ARBA" id="ARBA00004370"/>
    </source>
</evidence>
<feature type="transmembrane region" description="Helical" evidence="7">
    <location>
        <begin position="136"/>
        <end position="159"/>
    </location>
</feature>
<evidence type="ECO:0000256" key="7">
    <source>
        <dbReference type="SAM" id="Phobius"/>
    </source>
</evidence>
<keyword evidence="2 7" id="KW-0812">Transmembrane</keyword>
<dbReference type="Pfam" id="PF16165">
    <property type="entry name" value="Ferlin_C"/>
    <property type="match status" value="1"/>
</dbReference>
<dbReference type="eggNOG" id="KOG1326">
    <property type="taxonomic scope" value="Eukaryota"/>
</dbReference>
<dbReference type="Proteomes" id="UP000010556">
    <property type="component" value="Unassembled WGS sequence"/>
</dbReference>
<keyword evidence="10" id="KW-1185">Reference proteome</keyword>
<keyword evidence="3" id="KW-0677">Repeat</keyword>
<dbReference type="EMBL" id="KB107934">
    <property type="protein sequence ID" value="ELK29630.1"/>
    <property type="molecule type" value="Genomic_DNA"/>
</dbReference>
<evidence type="ECO:0000256" key="4">
    <source>
        <dbReference type="ARBA" id="ARBA00022989"/>
    </source>
</evidence>
<evidence type="ECO:0000313" key="9">
    <source>
        <dbReference type="EMBL" id="ELK29630.1"/>
    </source>
</evidence>
<evidence type="ECO:0000256" key="6">
    <source>
        <dbReference type="SAM" id="MobiDB-lite"/>
    </source>
</evidence>
<dbReference type="KEGG" id="myd:102759955"/>
<feature type="domain" description="Ferlin C-terminal" evidence="8">
    <location>
        <begin position="37"/>
        <end position="169"/>
    </location>
</feature>
<keyword evidence="4 7" id="KW-1133">Transmembrane helix</keyword>
<dbReference type="PANTHER" id="PTHR12546">
    <property type="entry name" value="FER-1-LIKE"/>
    <property type="match status" value="1"/>
</dbReference>
<accession>L5LUC8</accession>
<organism evidence="9 10">
    <name type="scientific">Myotis davidii</name>
    <name type="common">David's myotis</name>
    <dbReference type="NCBI Taxonomy" id="225400"/>
    <lineage>
        <taxon>Eukaryota</taxon>
        <taxon>Metazoa</taxon>
        <taxon>Chordata</taxon>
        <taxon>Craniata</taxon>
        <taxon>Vertebrata</taxon>
        <taxon>Euteleostomi</taxon>
        <taxon>Mammalia</taxon>
        <taxon>Eutheria</taxon>
        <taxon>Laurasiatheria</taxon>
        <taxon>Chiroptera</taxon>
        <taxon>Yangochiroptera</taxon>
        <taxon>Vespertilionidae</taxon>
        <taxon>Myotis</taxon>
    </lineage>
</organism>
<reference evidence="10" key="1">
    <citation type="journal article" date="2013" name="Science">
        <title>Comparative analysis of bat genomes provides insight into the evolution of flight and immunity.</title>
        <authorList>
            <person name="Zhang G."/>
            <person name="Cowled C."/>
            <person name="Shi Z."/>
            <person name="Huang Z."/>
            <person name="Bishop-Lilly K.A."/>
            <person name="Fang X."/>
            <person name="Wynne J.W."/>
            <person name="Xiong Z."/>
            <person name="Baker M.L."/>
            <person name="Zhao W."/>
            <person name="Tachedjian M."/>
            <person name="Zhu Y."/>
            <person name="Zhou P."/>
            <person name="Jiang X."/>
            <person name="Ng J."/>
            <person name="Yang L."/>
            <person name="Wu L."/>
            <person name="Xiao J."/>
            <person name="Feng Y."/>
            <person name="Chen Y."/>
            <person name="Sun X."/>
            <person name="Zhang Y."/>
            <person name="Marsh G.A."/>
            <person name="Crameri G."/>
            <person name="Broder C.C."/>
            <person name="Frey K.G."/>
            <person name="Wang L.F."/>
            <person name="Wang J."/>
        </authorList>
    </citation>
    <scope>NUCLEOTIDE SEQUENCE [LARGE SCALE GENOMIC DNA]</scope>
</reference>